<evidence type="ECO:0000256" key="3">
    <source>
        <dbReference type="ARBA" id="ARBA00022617"/>
    </source>
</evidence>
<keyword evidence="6 8" id="KW-0408">Iron</keyword>
<keyword evidence="10" id="KW-0812">Transmembrane</keyword>
<keyword evidence="10" id="KW-1133">Transmembrane helix</keyword>
<keyword evidence="7 9" id="KW-0503">Monooxygenase</keyword>
<dbReference type="GO" id="GO:0016705">
    <property type="term" value="F:oxidoreductase activity, acting on paired donors, with incorporation or reduction of molecular oxygen"/>
    <property type="evidence" value="ECO:0007669"/>
    <property type="project" value="InterPro"/>
</dbReference>
<evidence type="ECO:0000313" key="11">
    <source>
        <dbReference type="EMBL" id="UXF47983.1"/>
    </source>
</evidence>
<dbReference type="PANTHER" id="PTHR47955:SF8">
    <property type="entry name" value="CYTOCHROME P450 71D11-LIKE"/>
    <property type="match status" value="1"/>
</dbReference>
<dbReference type="FunFam" id="1.10.630.10:FF:000043">
    <property type="entry name" value="Cytochrome P450 99A2"/>
    <property type="match status" value="1"/>
</dbReference>
<dbReference type="EMBL" id="MZ485368">
    <property type="protein sequence ID" value="UXF47983.1"/>
    <property type="molecule type" value="mRNA"/>
</dbReference>
<dbReference type="InterPro" id="IPR001128">
    <property type="entry name" value="Cyt_P450"/>
</dbReference>
<dbReference type="PRINTS" id="PR00385">
    <property type="entry name" value="P450"/>
</dbReference>
<dbReference type="GO" id="GO:0005506">
    <property type="term" value="F:iron ion binding"/>
    <property type="evidence" value="ECO:0007669"/>
    <property type="project" value="InterPro"/>
</dbReference>
<dbReference type="CDD" id="cd11072">
    <property type="entry name" value="CYP71-like"/>
    <property type="match status" value="1"/>
</dbReference>
<comment type="cofactor">
    <cofactor evidence="1 8">
        <name>heme</name>
        <dbReference type="ChEBI" id="CHEBI:30413"/>
    </cofactor>
</comment>
<sequence length="512" mass="58034">MDINLNISFSQALFTSIIILFLFHKLRNWFQTKSSAPKLPPGPRKLPIIGNIHNLAGAMPHHRLAELANTYGPLMHLKLGEKSMVVVSSAEAAKEIMKVHDVNFASRPYTLAGEIFVYNFKDIAQIPYGEYWRQARKIFSLELLSSKRVQSFRALREEVVTKMVAEIAASAETGTAVNLSDKLFMFSHGLISGAAFGRKDKYGIRFKEIIRRLVELAGGFSVADIFPSLKFLQVMSGVRPGLEKLAKEADEVLEDMLREHRAARANKDFQLTGEDEEKDLVDVLLDLQQEQSNKDFQLTDDSIKALLEDCFLGGTETGSSTIEWIISEMLRNPRVLRKAQAEVRELHARKGGLQETDLHELTYMNQVIRENFRMHPPLPLLLPRESAENRVIFGHDIPAKTQVIVNVWAIGRDPRIWEDPDTFYPERFENNPIDFRGSDFELLPFGAGRRICPGISFGMASVEVGLANLLCHFDWKLPDGNKFEQVDMSEAFGSAVRRKTDLWLVPLPRKNL</sequence>
<keyword evidence="3 8" id="KW-0349">Heme</keyword>
<dbReference type="InterPro" id="IPR036396">
    <property type="entry name" value="Cyt_P450_sf"/>
</dbReference>
<reference evidence="11" key="1">
    <citation type="submission" date="2021-06" db="EMBL/GenBank/DDBJ databases">
        <authorList>
            <person name="Bhat W.W."/>
            <person name="Johnson S."/>
            <person name="Hamberger B."/>
            <person name="Lau K."/>
            <person name="Buell R."/>
            <person name="Matsumoto S."/>
        </authorList>
    </citation>
    <scope>NUCLEOTIDE SEQUENCE</scope>
</reference>
<dbReference type="SUPFAM" id="SSF48264">
    <property type="entry name" value="Cytochrome P450"/>
    <property type="match status" value="1"/>
</dbReference>
<feature type="binding site" description="axial binding residue" evidence="8">
    <location>
        <position position="452"/>
    </location>
    <ligand>
        <name>heme</name>
        <dbReference type="ChEBI" id="CHEBI:30413"/>
    </ligand>
    <ligandPart>
        <name>Fe</name>
        <dbReference type="ChEBI" id="CHEBI:18248"/>
    </ligandPart>
</feature>
<comment type="similarity">
    <text evidence="2 9">Belongs to the cytochrome P450 family.</text>
</comment>
<dbReference type="Gene3D" id="1.10.630.10">
    <property type="entry name" value="Cytochrome P450"/>
    <property type="match status" value="1"/>
</dbReference>
<dbReference type="PANTHER" id="PTHR47955">
    <property type="entry name" value="CYTOCHROME P450 FAMILY 71 PROTEIN"/>
    <property type="match status" value="1"/>
</dbReference>
<feature type="transmembrane region" description="Helical" evidence="10">
    <location>
        <begin position="6"/>
        <end position="23"/>
    </location>
</feature>
<evidence type="ECO:0000256" key="2">
    <source>
        <dbReference type="ARBA" id="ARBA00010617"/>
    </source>
</evidence>
<dbReference type="GO" id="GO:0020037">
    <property type="term" value="F:heme binding"/>
    <property type="evidence" value="ECO:0007669"/>
    <property type="project" value="InterPro"/>
</dbReference>
<dbReference type="Pfam" id="PF00067">
    <property type="entry name" value="p450"/>
    <property type="match status" value="1"/>
</dbReference>
<evidence type="ECO:0000256" key="4">
    <source>
        <dbReference type="ARBA" id="ARBA00022723"/>
    </source>
</evidence>
<dbReference type="GO" id="GO:0004497">
    <property type="term" value="F:monooxygenase activity"/>
    <property type="evidence" value="ECO:0007669"/>
    <property type="project" value="UniProtKB-KW"/>
</dbReference>
<keyword evidence="5 9" id="KW-0560">Oxidoreductase</keyword>
<dbReference type="InterPro" id="IPR017972">
    <property type="entry name" value="Cyt_P450_CS"/>
</dbReference>
<dbReference type="PRINTS" id="PR00463">
    <property type="entry name" value="EP450I"/>
</dbReference>
<evidence type="ECO:0000256" key="5">
    <source>
        <dbReference type="ARBA" id="ARBA00023002"/>
    </source>
</evidence>
<organism evidence="11">
    <name type="scientific">Daphne genkwa</name>
    <dbReference type="NCBI Taxonomy" id="1477590"/>
    <lineage>
        <taxon>Eukaryota</taxon>
        <taxon>Viridiplantae</taxon>
        <taxon>Streptophyta</taxon>
        <taxon>Embryophyta</taxon>
        <taxon>Tracheophyta</taxon>
        <taxon>Spermatophyta</taxon>
        <taxon>Magnoliopsida</taxon>
        <taxon>eudicotyledons</taxon>
        <taxon>Gunneridae</taxon>
        <taxon>Pentapetalae</taxon>
        <taxon>rosids</taxon>
        <taxon>malvids</taxon>
        <taxon>Malvales</taxon>
        <taxon>Thymelaeaceae</taxon>
        <taxon>Daphne</taxon>
    </lineage>
</organism>
<evidence type="ECO:0000256" key="1">
    <source>
        <dbReference type="ARBA" id="ARBA00001971"/>
    </source>
</evidence>
<evidence type="ECO:0000256" key="10">
    <source>
        <dbReference type="SAM" id="Phobius"/>
    </source>
</evidence>
<proteinExistence type="evidence at transcript level"/>
<accession>A0A977LG16</accession>
<keyword evidence="10" id="KW-0472">Membrane</keyword>
<protein>
    <submittedName>
        <fullName evidence="11">Cytochrome P450 CYP71-3b</fullName>
    </submittedName>
</protein>
<name>A0A977LG16_9ROSI</name>
<dbReference type="InterPro" id="IPR002401">
    <property type="entry name" value="Cyt_P450_E_grp-I"/>
</dbReference>
<evidence type="ECO:0000256" key="8">
    <source>
        <dbReference type="PIRSR" id="PIRSR602401-1"/>
    </source>
</evidence>
<evidence type="ECO:0000256" key="9">
    <source>
        <dbReference type="RuleBase" id="RU000461"/>
    </source>
</evidence>
<evidence type="ECO:0000256" key="7">
    <source>
        <dbReference type="ARBA" id="ARBA00023033"/>
    </source>
</evidence>
<dbReference type="AlphaFoldDB" id="A0A977LG16"/>
<dbReference type="PROSITE" id="PS00086">
    <property type="entry name" value="CYTOCHROME_P450"/>
    <property type="match status" value="1"/>
</dbReference>
<keyword evidence="4 8" id="KW-0479">Metal-binding</keyword>
<evidence type="ECO:0000256" key="6">
    <source>
        <dbReference type="ARBA" id="ARBA00023004"/>
    </source>
</evidence>